<name>A0A4Z2G579_9TELE</name>
<proteinExistence type="predicted"/>
<organism evidence="2 3">
    <name type="scientific">Liparis tanakae</name>
    <name type="common">Tanaka's snailfish</name>
    <dbReference type="NCBI Taxonomy" id="230148"/>
    <lineage>
        <taxon>Eukaryota</taxon>
        <taxon>Metazoa</taxon>
        <taxon>Chordata</taxon>
        <taxon>Craniata</taxon>
        <taxon>Vertebrata</taxon>
        <taxon>Euteleostomi</taxon>
        <taxon>Actinopterygii</taxon>
        <taxon>Neopterygii</taxon>
        <taxon>Teleostei</taxon>
        <taxon>Neoteleostei</taxon>
        <taxon>Acanthomorphata</taxon>
        <taxon>Eupercaria</taxon>
        <taxon>Perciformes</taxon>
        <taxon>Cottioidei</taxon>
        <taxon>Cottales</taxon>
        <taxon>Liparidae</taxon>
        <taxon>Liparis</taxon>
    </lineage>
</organism>
<comment type="caution">
    <text evidence="2">The sequence shown here is derived from an EMBL/GenBank/DDBJ whole genome shotgun (WGS) entry which is preliminary data.</text>
</comment>
<dbReference type="Proteomes" id="UP000314294">
    <property type="component" value="Unassembled WGS sequence"/>
</dbReference>
<feature type="region of interest" description="Disordered" evidence="1">
    <location>
        <begin position="174"/>
        <end position="198"/>
    </location>
</feature>
<reference evidence="2 3" key="1">
    <citation type="submission" date="2019-03" db="EMBL/GenBank/DDBJ databases">
        <title>First draft genome of Liparis tanakae, snailfish: a comprehensive survey of snailfish specific genes.</title>
        <authorList>
            <person name="Kim W."/>
            <person name="Song I."/>
            <person name="Jeong J.-H."/>
            <person name="Kim D."/>
            <person name="Kim S."/>
            <person name="Ryu S."/>
            <person name="Song J.Y."/>
            <person name="Lee S.K."/>
        </authorList>
    </citation>
    <scope>NUCLEOTIDE SEQUENCE [LARGE SCALE GENOMIC DNA]</scope>
    <source>
        <tissue evidence="2">Muscle</tissue>
    </source>
</reference>
<gene>
    <name evidence="2" type="ORF">EYF80_041748</name>
</gene>
<feature type="region of interest" description="Disordered" evidence="1">
    <location>
        <begin position="1"/>
        <end position="54"/>
    </location>
</feature>
<sequence length="198" mass="21484">MSPGALIKTGPDKEEEEEEEEEDDADWSSLQQDQDQNRDAGPGQKTDAEPRVRLTRDRLSVRRCPVLRLQPVCPHCSAASTRVKAPSACAITTSGHGFQNKTPCDSRTQKSGSLYTYLYIGVYTELNAGLAKFPLASSSFSAKSSGSRSASNIRCSRASTGRLQVALIHRVLHEERLEDERHEDTGGKTGSAASSATD</sequence>
<keyword evidence="3" id="KW-1185">Reference proteome</keyword>
<evidence type="ECO:0000313" key="2">
    <source>
        <dbReference type="EMBL" id="TNN48043.1"/>
    </source>
</evidence>
<feature type="compositionally biased region" description="Basic and acidic residues" evidence="1">
    <location>
        <begin position="174"/>
        <end position="186"/>
    </location>
</feature>
<dbReference type="AlphaFoldDB" id="A0A4Z2G579"/>
<feature type="compositionally biased region" description="Acidic residues" evidence="1">
    <location>
        <begin position="13"/>
        <end position="26"/>
    </location>
</feature>
<protein>
    <submittedName>
        <fullName evidence="2">Uncharacterized protein</fullName>
    </submittedName>
</protein>
<dbReference type="EMBL" id="SRLO01000713">
    <property type="protein sequence ID" value="TNN48043.1"/>
    <property type="molecule type" value="Genomic_DNA"/>
</dbReference>
<evidence type="ECO:0000256" key="1">
    <source>
        <dbReference type="SAM" id="MobiDB-lite"/>
    </source>
</evidence>
<evidence type="ECO:0000313" key="3">
    <source>
        <dbReference type="Proteomes" id="UP000314294"/>
    </source>
</evidence>
<accession>A0A4Z2G579</accession>